<organism evidence="1 2">
    <name type="scientific">Streptomyces coryli</name>
    <dbReference type="NCBI Taxonomy" id="1128680"/>
    <lineage>
        <taxon>Bacteria</taxon>
        <taxon>Bacillati</taxon>
        <taxon>Actinomycetota</taxon>
        <taxon>Actinomycetes</taxon>
        <taxon>Kitasatosporales</taxon>
        <taxon>Streptomycetaceae</taxon>
        <taxon>Streptomyces</taxon>
    </lineage>
</organism>
<name>A0A6G4U084_9ACTN</name>
<gene>
    <name evidence="1" type="ORF">G5C51_12870</name>
</gene>
<accession>A0A6G4U084</accession>
<dbReference type="RefSeq" id="WP_165236600.1">
    <property type="nucleotide sequence ID" value="NZ_JAAKZV010000043.1"/>
</dbReference>
<dbReference type="EMBL" id="JAAKZV010000043">
    <property type="protein sequence ID" value="NGN64788.1"/>
    <property type="molecule type" value="Genomic_DNA"/>
</dbReference>
<reference evidence="1 2" key="1">
    <citation type="submission" date="2020-02" db="EMBL/GenBank/DDBJ databases">
        <title>Whole-genome analyses of novel actinobacteria.</title>
        <authorList>
            <person name="Sahin N."/>
        </authorList>
    </citation>
    <scope>NUCLEOTIDE SEQUENCE [LARGE SCALE GENOMIC DNA]</scope>
    <source>
        <strain evidence="1 2">A7024</strain>
    </source>
</reference>
<evidence type="ECO:0000313" key="1">
    <source>
        <dbReference type="EMBL" id="NGN64788.1"/>
    </source>
</evidence>
<protein>
    <submittedName>
        <fullName evidence="1">Uncharacterized protein</fullName>
    </submittedName>
</protein>
<sequence>MDANVSRSVDWRGAMTQAANIPTPSGATQEDPYAWHDLELAEGWESPDNADRAQYRIYDWNDTKYLETRGQVTATQEFPYWFTISTLPVEWGASRRKPAVYTNQVQTNTWLTDTWCLFLRGGHSEIHGQYNMGIRVGGMLNLDGVLLVVSGAR</sequence>
<dbReference type="AlphaFoldDB" id="A0A6G4U084"/>
<comment type="caution">
    <text evidence="1">The sequence shown here is derived from an EMBL/GenBank/DDBJ whole genome shotgun (WGS) entry which is preliminary data.</text>
</comment>
<evidence type="ECO:0000313" key="2">
    <source>
        <dbReference type="Proteomes" id="UP000481583"/>
    </source>
</evidence>
<keyword evidence="2" id="KW-1185">Reference proteome</keyword>
<proteinExistence type="predicted"/>
<dbReference type="Proteomes" id="UP000481583">
    <property type="component" value="Unassembled WGS sequence"/>
</dbReference>